<reference evidence="1" key="1">
    <citation type="submission" date="2020-04" db="EMBL/GenBank/DDBJ databases">
        <authorList>
            <person name="Chiriac C."/>
            <person name="Salcher M."/>
            <person name="Ghai R."/>
            <person name="Kavagutti S V."/>
        </authorList>
    </citation>
    <scope>NUCLEOTIDE SEQUENCE</scope>
</reference>
<protein>
    <submittedName>
        <fullName evidence="1">Uncharacterized protein</fullName>
    </submittedName>
</protein>
<name>A0A6J5LEQ4_9CAUD</name>
<evidence type="ECO:0000313" key="1">
    <source>
        <dbReference type="EMBL" id="CAB4132525.1"/>
    </source>
</evidence>
<dbReference type="EMBL" id="LR796265">
    <property type="protein sequence ID" value="CAB4132525.1"/>
    <property type="molecule type" value="Genomic_DNA"/>
</dbReference>
<accession>A0A6J5LEQ4</accession>
<gene>
    <name evidence="1" type="ORF">UFOVP255_25</name>
</gene>
<sequence length="55" mass="6589">MSDIHPDDKHAAAEYFNILYHQFEECSDQVLAEPINGYQFKSLLWVLKELLHERR</sequence>
<proteinExistence type="predicted"/>
<organism evidence="1">
    <name type="scientific">uncultured Caudovirales phage</name>
    <dbReference type="NCBI Taxonomy" id="2100421"/>
    <lineage>
        <taxon>Viruses</taxon>
        <taxon>Duplodnaviria</taxon>
        <taxon>Heunggongvirae</taxon>
        <taxon>Uroviricota</taxon>
        <taxon>Caudoviricetes</taxon>
        <taxon>Peduoviridae</taxon>
        <taxon>Maltschvirus</taxon>
        <taxon>Maltschvirus maltsch</taxon>
    </lineage>
</organism>